<gene>
    <name evidence="2" type="ORF">A8950_3772</name>
</gene>
<evidence type="ECO:0000313" key="2">
    <source>
        <dbReference type="EMBL" id="TDQ77618.1"/>
    </source>
</evidence>
<sequence length="475" mass="52593">MMPELNPELRRNLWLQCGWQRLAGALVVGVTIAYALYAFGGFARVLFGANLAILVIFGMWGPRRAADSLAEEVGTGTWEMQRMSGLSAWSMVWGKLVGGTAFVWYCGVLAILAYVLAGQQLDFPPGRAGNFWLGVYLALIGAALAHTTAFAIVLLLMRKTVFYRRLTITLAQTIGFFVYVVVSGVESVRLLEQVDVAPRIGRIGESEATWPLIGAILGSFLFLWAIIAAYRLMRNELQYRAWPWVWLLFLAFAIFAAERVALWPGSSDLVGIVSVPLILMLIVYAAALADPRDPIRYRSGLIALAQCDLRRGLAETPWWLSGYVVFLAYCAVMVTTILTMPQDGLPRGLLYAMLRFDIFLSFENLAHSGVLLALFVLRDLLVLLCLSFGPWRHRADMTWLVYLALVYWPLAVILTFGGYLDYITLVLPVAGDNAWLNFAPIMLQVAVAAFAVRHFWRQATGHGASGLPQVGAETA</sequence>
<feature type="transmembrane region" description="Helical" evidence="1">
    <location>
        <begin position="168"/>
        <end position="188"/>
    </location>
</feature>
<feature type="transmembrane region" description="Helical" evidence="1">
    <location>
        <begin position="318"/>
        <end position="340"/>
    </location>
</feature>
<protein>
    <submittedName>
        <fullName evidence="2">Uncharacterized protein</fullName>
    </submittedName>
</protein>
<feature type="transmembrane region" description="Helical" evidence="1">
    <location>
        <begin position="269"/>
        <end position="289"/>
    </location>
</feature>
<dbReference type="Proteomes" id="UP000295783">
    <property type="component" value="Unassembled WGS sequence"/>
</dbReference>
<feature type="transmembrane region" description="Helical" evidence="1">
    <location>
        <begin position="400"/>
        <end position="422"/>
    </location>
</feature>
<feature type="transmembrane region" description="Helical" evidence="1">
    <location>
        <begin position="365"/>
        <end position="388"/>
    </location>
</feature>
<reference evidence="2 3" key="1">
    <citation type="submission" date="2019-03" db="EMBL/GenBank/DDBJ databases">
        <title>Genomic Encyclopedia of Type Strains, Phase III (KMG-III): the genomes of soil and plant-associated and newly described type strains.</title>
        <authorList>
            <person name="Whitman W."/>
        </authorList>
    </citation>
    <scope>NUCLEOTIDE SEQUENCE [LARGE SCALE GENOMIC DNA]</scope>
    <source>
        <strain evidence="2 3">CGMCC 1.7660</strain>
    </source>
</reference>
<dbReference type="AlphaFoldDB" id="A0A4R6WIA7"/>
<feature type="transmembrane region" description="Helical" evidence="1">
    <location>
        <begin position="21"/>
        <end position="39"/>
    </location>
</feature>
<keyword evidence="1" id="KW-1133">Transmembrane helix</keyword>
<feature type="transmembrane region" description="Helical" evidence="1">
    <location>
        <begin position="244"/>
        <end position="263"/>
    </location>
</feature>
<comment type="caution">
    <text evidence="2">The sequence shown here is derived from an EMBL/GenBank/DDBJ whole genome shotgun (WGS) entry which is preliminary data.</text>
</comment>
<feature type="transmembrane region" description="Helical" evidence="1">
    <location>
        <begin position="434"/>
        <end position="452"/>
    </location>
</feature>
<keyword evidence="3" id="KW-1185">Reference proteome</keyword>
<dbReference type="OrthoDB" id="7328287at2"/>
<name>A0A4R6WIA7_9PROT</name>
<feature type="transmembrane region" description="Helical" evidence="1">
    <location>
        <begin position="208"/>
        <end position="232"/>
    </location>
</feature>
<accession>A0A4R6WIA7</accession>
<evidence type="ECO:0000313" key="3">
    <source>
        <dbReference type="Proteomes" id="UP000295783"/>
    </source>
</evidence>
<proteinExistence type="predicted"/>
<feature type="transmembrane region" description="Helical" evidence="1">
    <location>
        <begin position="135"/>
        <end position="156"/>
    </location>
</feature>
<feature type="transmembrane region" description="Helical" evidence="1">
    <location>
        <begin position="92"/>
        <end position="115"/>
    </location>
</feature>
<feature type="transmembrane region" description="Helical" evidence="1">
    <location>
        <begin position="45"/>
        <end position="61"/>
    </location>
</feature>
<dbReference type="EMBL" id="SNYW01000014">
    <property type="protein sequence ID" value="TDQ77618.1"/>
    <property type="molecule type" value="Genomic_DNA"/>
</dbReference>
<keyword evidence="1" id="KW-0812">Transmembrane</keyword>
<keyword evidence="1" id="KW-0472">Membrane</keyword>
<evidence type="ECO:0000256" key="1">
    <source>
        <dbReference type="SAM" id="Phobius"/>
    </source>
</evidence>
<dbReference type="RefSeq" id="WP_133615202.1">
    <property type="nucleotide sequence ID" value="NZ_SNYW01000014.1"/>
</dbReference>
<organism evidence="2 3">
    <name type="scientific">Dongia mobilis</name>
    <dbReference type="NCBI Taxonomy" id="578943"/>
    <lineage>
        <taxon>Bacteria</taxon>
        <taxon>Pseudomonadati</taxon>
        <taxon>Pseudomonadota</taxon>
        <taxon>Alphaproteobacteria</taxon>
        <taxon>Rhodospirillales</taxon>
        <taxon>Dongiaceae</taxon>
        <taxon>Dongia</taxon>
    </lineage>
</organism>